<dbReference type="NCBIfam" id="NF000849">
    <property type="entry name" value="PRK00075.1-1"/>
    <property type="match status" value="1"/>
</dbReference>
<dbReference type="PANTHER" id="PTHR35863">
    <property type="entry name" value="COBALT-PRECORRIN-5B C(1)-METHYLTRANSFERASE"/>
    <property type="match status" value="1"/>
</dbReference>
<dbReference type="HAMAP" id="MF_00787">
    <property type="entry name" value="CbiD"/>
    <property type="match status" value="1"/>
</dbReference>
<reference evidence="7" key="2">
    <citation type="journal article" date="2023" name="Int. J. Syst. Evol. Microbiol.">
        <title>Streptomyces marispadix sp. nov., isolated from marine beach sediment of the Northern Coast of Portugal.</title>
        <authorList>
            <person name="dos Santos J.D.N."/>
            <person name="Vitorino I.R."/>
            <person name="Kallscheuer N."/>
            <person name="Srivastava A."/>
            <person name="Krautwurst S."/>
            <person name="Marz M."/>
            <person name="Jogler C."/>
            <person name="Lobo Da Cunha A."/>
            <person name="Catita J."/>
            <person name="Goncalves H."/>
            <person name="Gonzalez I."/>
            <person name="Reyes F."/>
            <person name="Lage O.M."/>
        </authorList>
    </citation>
    <scope>NUCLEOTIDE SEQUENCE</scope>
    <source>
        <strain evidence="7">M600PL45_2</strain>
    </source>
</reference>
<dbReference type="Gene3D" id="3.30.2110.10">
    <property type="entry name" value="CbiD-like"/>
    <property type="match status" value="1"/>
</dbReference>
<evidence type="ECO:0000313" key="8">
    <source>
        <dbReference type="Proteomes" id="UP001166784"/>
    </source>
</evidence>
<dbReference type="EMBL" id="JAKWJU010000002">
    <property type="protein sequence ID" value="MCH6159595.1"/>
    <property type="molecule type" value="Genomic_DNA"/>
</dbReference>
<reference evidence="7" key="1">
    <citation type="submission" date="2022-03" db="EMBL/GenBank/DDBJ databases">
        <authorList>
            <person name="Santos J.D.N."/>
            <person name="Kallscheuer N."/>
            <person name="Jogler C."/>
            <person name="Lage O.M."/>
        </authorList>
    </citation>
    <scope>NUCLEOTIDE SEQUENCE</scope>
    <source>
        <strain evidence="7">M600PL45_2</strain>
    </source>
</reference>
<feature type="compositionally biased region" description="Gly residues" evidence="6">
    <location>
        <begin position="48"/>
        <end position="72"/>
    </location>
</feature>
<dbReference type="InterPro" id="IPR036074">
    <property type="entry name" value="CbiD_sf"/>
</dbReference>
<proteinExistence type="inferred from homology"/>
<dbReference type="NCBIfam" id="TIGR00312">
    <property type="entry name" value="cbiD"/>
    <property type="match status" value="1"/>
</dbReference>
<keyword evidence="4 5" id="KW-0949">S-adenosyl-L-methionine</keyword>
<evidence type="ECO:0000256" key="4">
    <source>
        <dbReference type="ARBA" id="ARBA00022691"/>
    </source>
</evidence>
<comment type="catalytic activity">
    <reaction evidence="5">
        <text>Co-precorrin-5B + S-adenosyl-L-methionine = Co-precorrin-6A + S-adenosyl-L-homocysteine</text>
        <dbReference type="Rhea" id="RHEA:26285"/>
        <dbReference type="ChEBI" id="CHEBI:57856"/>
        <dbReference type="ChEBI" id="CHEBI:59789"/>
        <dbReference type="ChEBI" id="CHEBI:60063"/>
        <dbReference type="ChEBI" id="CHEBI:60064"/>
        <dbReference type="EC" id="2.1.1.195"/>
    </reaction>
</comment>
<dbReference type="Pfam" id="PF01888">
    <property type="entry name" value="CbiD"/>
    <property type="match status" value="1"/>
</dbReference>
<sequence length="456" mass="46024">MTTGHGSAGGEQPETPETPGAPARERPGVRGVPGSGASNAGGPKSGAPGAGREGSGPSGPGPSGSGSEGTGSEGPELREPGLPRTAKARPKALRTGWTTGTCASAAARAAALHLATGRPQPWVEVALPSGRRVTFAVERSAELRRGRTEAVVVKDAGDDPDVTHGSHLTATVSWREGAPGLALHGGVGVGVVTRPGLGLEVGGPAINPVPRRMIGQAVGEVIDLGTHGVDVTVSVPDGEVRARKTTNAKLGILGGISILGTTGIVRPFSTASWRASVEQAVSVAAAQGVPAVVLCTGGRTEKGAMELLPQLASVSFVEVGDFTGAALRRAVEGGVPHVVFIGMAGKLTKLASGVLMTHYTRSKVDTALLAEITRTGGGTASLVERVAHANTARHAYELWESAGLLESAGSELCRRVARVMARFTDDAVTAEAGMVDFTGRTLVASSRLPDGGGLLP</sequence>
<accession>A0ABS9STJ2</accession>
<dbReference type="GO" id="GO:0032259">
    <property type="term" value="P:methylation"/>
    <property type="evidence" value="ECO:0007669"/>
    <property type="project" value="UniProtKB-KW"/>
</dbReference>
<dbReference type="EC" id="2.1.1.195" evidence="5"/>
<evidence type="ECO:0000256" key="5">
    <source>
        <dbReference type="HAMAP-Rule" id="MF_00787"/>
    </source>
</evidence>
<dbReference type="PANTHER" id="PTHR35863:SF1">
    <property type="entry name" value="COBALT-PRECORRIN-5B C(1)-METHYLTRANSFERASE"/>
    <property type="match status" value="1"/>
</dbReference>
<comment type="caution">
    <text evidence="7">The sequence shown here is derived from an EMBL/GenBank/DDBJ whole genome shotgun (WGS) entry which is preliminary data.</text>
</comment>
<gene>
    <name evidence="5" type="primary">cbiD</name>
    <name evidence="7" type="ORF">MMA15_03935</name>
</gene>
<comment type="similarity">
    <text evidence="5">Belongs to the CbiD family.</text>
</comment>
<name>A0ABS9STJ2_9ACTN</name>
<dbReference type="RefSeq" id="WP_241057529.1">
    <property type="nucleotide sequence ID" value="NZ_JAKWJU010000002.1"/>
</dbReference>
<feature type="region of interest" description="Disordered" evidence="6">
    <location>
        <begin position="1"/>
        <end position="95"/>
    </location>
</feature>
<organism evidence="7 8">
    <name type="scientific">Streptomyces marispadix</name>
    <dbReference type="NCBI Taxonomy" id="2922868"/>
    <lineage>
        <taxon>Bacteria</taxon>
        <taxon>Bacillati</taxon>
        <taxon>Actinomycetota</taxon>
        <taxon>Actinomycetes</taxon>
        <taxon>Kitasatosporales</taxon>
        <taxon>Streptomycetaceae</taxon>
        <taxon>Streptomyces</taxon>
    </lineage>
</organism>
<comment type="function">
    <text evidence="5">Catalyzes the methylation of C-1 in cobalt-precorrin-5B to form cobalt-precorrin-6A.</text>
</comment>
<evidence type="ECO:0000256" key="2">
    <source>
        <dbReference type="ARBA" id="ARBA00022603"/>
    </source>
</evidence>
<comment type="pathway">
    <text evidence="5">Cofactor biosynthesis; adenosylcobalamin biosynthesis; cob(II)yrinate a,c-diamide from sirohydrochlorin (anaerobic route): step 6/10.</text>
</comment>
<protein>
    <recommendedName>
        <fullName evidence="5">Cobalt-precorrin-5B C(1)-methyltransferase</fullName>
        <ecNumber evidence="5">2.1.1.195</ecNumber>
    </recommendedName>
    <alternativeName>
        <fullName evidence="5">Cobalt-precorrin-6A synthase</fullName>
    </alternativeName>
</protein>
<keyword evidence="8" id="KW-1185">Reference proteome</keyword>
<dbReference type="SUPFAM" id="SSF111342">
    <property type="entry name" value="CbiD-like"/>
    <property type="match status" value="1"/>
</dbReference>
<dbReference type="InterPro" id="IPR002748">
    <property type="entry name" value="CbiD"/>
</dbReference>
<keyword evidence="1 5" id="KW-0169">Cobalamin biosynthesis</keyword>
<dbReference type="GO" id="GO:0008168">
    <property type="term" value="F:methyltransferase activity"/>
    <property type="evidence" value="ECO:0007669"/>
    <property type="project" value="UniProtKB-KW"/>
</dbReference>
<evidence type="ECO:0000256" key="3">
    <source>
        <dbReference type="ARBA" id="ARBA00022679"/>
    </source>
</evidence>
<keyword evidence="3 5" id="KW-0808">Transferase</keyword>
<dbReference type="Proteomes" id="UP001166784">
    <property type="component" value="Unassembled WGS sequence"/>
</dbReference>
<keyword evidence="2 5" id="KW-0489">Methyltransferase</keyword>
<evidence type="ECO:0000256" key="1">
    <source>
        <dbReference type="ARBA" id="ARBA00022573"/>
    </source>
</evidence>
<evidence type="ECO:0000313" key="7">
    <source>
        <dbReference type="EMBL" id="MCH6159595.1"/>
    </source>
</evidence>
<feature type="compositionally biased region" description="Low complexity" evidence="6">
    <location>
        <begin position="35"/>
        <end position="47"/>
    </location>
</feature>
<evidence type="ECO:0000256" key="6">
    <source>
        <dbReference type="SAM" id="MobiDB-lite"/>
    </source>
</evidence>